<dbReference type="EMBL" id="LQOA01000054">
    <property type="protein sequence ID" value="KXT96619.1"/>
    <property type="molecule type" value="Genomic_DNA"/>
</dbReference>
<dbReference type="PATRIC" id="fig|28037.234.peg.2156"/>
<protein>
    <recommendedName>
        <fullName evidence="1">Carrier domain-containing protein</fullName>
    </recommendedName>
</protein>
<dbReference type="InterPro" id="IPR009081">
    <property type="entry name" value="PP-bd_ACP"/>
</dbReference>
<dbReference type="InterPro" id="IPR036736">
    <property type="entry name" value="ACP-like_sf"/>
</dbReference>
<evidence type="ECO:0000313" key="2">
    <source>
        <dbReference type="EMBL" id="KXT96619.1"/>
    </source>
</evidence>
<sequence>MINEVFSGIIEESILNGIINNPEEYQDSSIKEIGVDSLATMEIVLRIEELCDIEINYDTFDIDDISTVGKILKLLEDNA</sequence>
<dbReference type="Gene3D" id="1.10.1200.10">
    <property type="entry name" value="ACP-like"/>
    <property type="match status" value="1"/>
</dbReference>
<proteinExistence type="predicted"/>
<dbReference type="SUPFAM" id="SSF47336">
    <property type="entry name" value="ACP-like"/>
    <property type="match status" value="1"/>
</dbReference>
<feature type="domain" description="Carrier" evidence="1">
    <location>
        <begin position="1"/>
        <end position="79"/>
    </location>
</feature>
<evidence type="ECO:0000259" key="1">
    <source>
        <dbReference type="PROSITE" id="PS50075"/>
    </source>
</evidence>
<dbReference type="PROSITE" id="PS50075">
    <property type="entry name" value="CARRIER"/>
    <property type="match status" value="1"/>
</dbReference>
<comment type="caution">
    <text evidence="2">The sequence shown here is derived from an EMBL/GenBank/DDBJ whole genome shotgun (WGS) entry which is preliminary data.</text>
</comment>
<name>A0A139Q256_STRMT</name>
<reference evidence="2 3" key="1">
    <citation type="submission" date="2016-01" db="EMBL/GenBank/DDBJ databases">
        <title>Highly variable Streptococcus oralis are common among viridans streptococci isolated from primates.</title>
        <authorList>
            <person name="Denapaite D."/>
            <person name="Rieger M."/>
            <person name="Koendgen S."/>
            <person name="Brueckner R."/>
            <person name="Ochigava I."/>
            <person name="Kappeler P."/>
            <person name="Maetz-Rensing K."/>
            <person name="Leendertz F."/>
            <person name="Hakenbeck R."/>
        </authorList>
    </citation>
    <scope>NUCLEOTIDE SEQUENCE [LARGE SCALE GENOMIC DNA]</scope>
    <source>
        <strain evidence="2 3">DD28</strain>
    </source>
</reference>
<evidence type="ECO:0000313" key="3">
    <source>
        <dbReference type="Proteomes" id="UP000070136"/>
    </source>
</evidence>
<dbReference type="OrthoDB" id="2665522at2"/>
<organism evidence="2 3">
    <name type="scientific">Streptococcus mitis</name>
    <dbReference type="NCBI Taxonomy" id="28037"/>
    <lineage>
        <taxon>Bacteria</taxon>
        <taxon>Bacillati</taxon>
        <taxon>Bacillota</taxon>
        <taxon>Bacilli</taxon>
        <taxon>Lactobacillales</taxon>
        <taxon>Streptococcaceae</taxon>
        <taxon>Streptococcus</taxon>
        <taxon>Streptococcus mitis group</taxon>
    </lineage>
</organism>
<dbReference type="RefSeq" id="WP_061425880.1">
    <property type="nucleotide sequence ID" value="NZ_KQ970266.1"/>
</dbReference>
<gene>
    <name evidence="2" type="ORF">SMIDD28_02066</name>
</gene>
<dbReference type="AlphaFoldDB" id="A0A139Q256"/>
<dbReference type="Pfam" id="PF00550">
    <property type="entry name" value="PP-binding"/>
    <property type="match status" value="1"/>
</dbReference>
<accession>A0A139Q256</accession>
<dbReference type="Proteomes" id="UP000070136">
    <property type="component" value="Unassembled WGS sequence"/>
</dbReference>